<evidence type="ECO:0000313" key="2">
    <source>
        <dbReference type="Proteomes" id="UP000663193"/>
    </source>
</evidence>
<gene>
    <name evidence="1" type="ORF">JI435_418000</name>
</gene>
<organism evidence="1 2">
    <name type="scientific">Phaeosphaeria nodorum (strain SN15 / ATCC MYA-4574 / FGSC 10173)</name>
    <name type="common">Glume blotch fungus</name>
    <name type="synonym">Parastagonospora nodorum</name>
    <dbReference type="NCBI Taxonomy" id="321614"/>
    <lineage>
        <taxon>Eukaryota</taxon>
        <taxon>Fungi</taxon>
        <taxon>Dikarya</taxon>
        <taxon>Ascomycota</taxon>
        <taxon>Pezizomycotina</taxon>
        <taxon>Dothideomycetes</taxon>
        <taxon>Pleosporomycetidae</taxon>
        <taxon>Pleosporales</taxon>
        <taxon>Pleosporineae</taxon>
        <taxon>Phaeosphaeriaceae</taxon>
        <taxon>Parastagonospora</taxon>
    </lineage>
</organism>
<dbReference type="EMBL" id="CP069035">
    <property type="protein sequence ID" value="QRD02448.1"/>
    <property type="molecule type" value="Genomic_DNA"/>
</dbReference>
<dbReference type="AlphaFoldDB" id="A0A7U2I7I1"/>
<evidence type="ECO:0000313" key="1">
    <source>
        <dbReference type="EMBL" id="QRD02448.1"/>
    </source>
</evidence>
<dbReference type="VEuPathDB" id="FungiDB:JI435_418000"/>
<accession>A0A7U2I7I1</accession>
<protein>
    <submittedName>
        <fullName evidence="1">Uncharacterized protein</fullName>
    </submittedName>
</protein>
<keyword evidence="2" id="KW-1185">Reference proteome</keyword>
<dbReference type="Proteomes" id="UP000663193">
    <property type="component" value="Chromosome 13"/>
</dbReference>
<dbReference type="OrthoDB" id="194443at2759"/>
<proteinExistence type="predicted"/>
<name>A0A7U2I7I1_PHANO</name>
<sequence length="136" mass="15238">MECLARLEVPSSKRFYCLQKAAPNAAQVYANKSTESVIFPSLNLAGLHRLRLTCLEETHICSIQARTHCSTSWCLSLGTATVEFDMLCNDIHETFDVLHLLLEAYVPSLASLFRFPGVRSVRLNDVTPESFEIFIG</sequence>
<reference evidence="2" key="1">
    <citation type="journal article" date="2021" name="BMC Genomics">
        <title>Chromosome-level genome assembly and manually-curated proteome of model necrotroph Parastagonospora nodorum Sn15 reveals a genome-wide trove of candidate effector homologs, and redundancy of virulence-related functions within an accessory chromosome.</title>
        <authorList>
            <person name="Bertazzoni S."/>
            <person name="Jones D.A.B."/>
            <person name="Phan H.T."/>
            <person name="Tan K.-C."/>
            <person name="Hane J.K."/>
        </authorList>
    </citation>
    <scope>NUCLEOTIDE SEQUENCE [LARGE SCALE GENOMIC DNA]</scope>
    <source>
        <strain evidence="2">SN15 / ATCC MYA-4574 / FGSC 10173)</strain>
    </source>
</reference>